<evidence type="ECO:0000256" key="4">
    <source>
        <dbReference type="ARBA" id="ARBA00023172"/>
    </source>
</evidence>
<keyword evidence="3 5" id="KW-0238">DNA-binding</keyword>
<evidence type="ECO:0000259" key="6">
    <source>
        <dbReference type="PROSITE" id="PS51898"/>
    </source>
</evidence>
<reference evidence="8 9" key="1">
    <citation type="submission" date="2013-03" db="EMBL/GenBank/DDBJ databases">
        <title>The Genome Sequence of Acinetobacter tandoii CIP 107469.</title>
        <authorList>
            <consortium name="The Broad Institute Genome Sequencing Platform"/>
            <consortium name="The Broad Institute Genome Sequencing Center for Infectious Disease"/>
            <person name="Cerqueira G."/>
            <person name="Feldgarden M."/>
            <person name="Courvalin P."/>
            <person name="Perichon B."/>
            <person name="Grillot-Courvalin C."/>
            <person name="Clermont D."/>
            <person name="Rocha E."/>
            <person name="Yoon E.-J."/>
            <person name="Nemec A."/>
            <person name="Walker B."/>
            <person name="Young S.K."/>
            <person name="Zeng Q."/>
            <person name="Gargeya S."/>
            <person name="Fitzgerald M."/>
            <person name="Haas B."/>
            <person name="Abouelleil A."/>
            <person name="Alvarado L."/>
            <person name="Arachchi H.M."/>
            <person name="Berlin A.M."/>
            <person name="Chapman S.B."/>
            <person name="Dewar J."/>
            <person name="Goldberg J."/>
            <person name="Griggs A."/>
            <person name="Gujja S."/>
            <person name="Hansen M."/>
            <person name="Howarth C."/>
            <person name="Imamovic A."/>
            <person name="Larimer J."/>
            <person name="McCowan C."/>
            <person name="Murphy C."/>
            <person name="Neiman D."/>
            <person name="Pearson M."/>
            <person name="Priest M."/>
            <person name="Roberts A."/>
            <person name="Saif S."/>
            <person name="Shea T."/>
            <person name="Sisk P."/>
            <person name="Sykes S."/>
            <person name="Wortman J."/>
            <person name="Nusbaum C."/>
            <person name="Birren B."/>
        </authorList>
    </citation>
    <scope>NUCLEOTIDE SEQUENCE [LARGE SCALE GENOMIC DNA]</scope>
    <source>
        <strain evidence="8 9">CIP 107469</strain>
    </source>
</reference>
<name>R9AZ04_9GAMM</name>
<evidence type="ECO:0000313" key="8">
    <source>
        <dbReference type="EMBL" id="EOR07245.1"/>
    </source>
</evidence>
<dbReference type="InterPro" id="IPR013762">
    <property type="entry name" value="Integrase-like_cat_sf"/>
</dbReference>
<keyword evidence="4" id="KW-0233">DNA recombination</keyword>
<dbReference type="InterPro" id="IPR044068">
    <property type="entry name" value="CB"/>
</dbReference>
<dbReference type="Proteomes" id="UP000016201">
    <property type="component" value="Unassembled WGS sequence"/>
</dbReference>
<dbReference type="PROSITE" id="PS51898">
    <property type="entry name" value="TYR_RECOMBINASE"/>
    <property type="match status" value="1"/>
</dbReference>
<sequence length="342" mass="39862">MLSYRHQGKQNQKTLGEYPETGCKDARQLARDFKQQITGKKLNAPTVKEVIQEWLEIMRPSWSSQKYIDTVVYRLGYITADFENISVDELERKQVVNSVKNIVAKGTIETAKRSLRLLSDVFNFAIASDYTEKNPCLLVADVIPKQEVENLAALKPAEMPEFWGRVQRSQVSEDLMIAIKLACYTAVRISELLLARWDTKEINFETREWVIPASRMKMRRDHVVPLTDQTVELFKTLYDRRKSEGFIFRHAHKPDLPARSESILAIIKRNGYAGRMTTHGFRSVFSTHANDSAKFRYDVIEYQIAHVPKDKIRGIYNRAEYWAERVEMMEWYAREVDSWLKG</sequence>
<comment type="caution">
    <text evidence="8">The sequence shown here is derived from an EMBL/GenBank/DDBJ whole genome shotgun (WGS) entry which is preliminary data.</text>
</comment>
<dbReference type="InterPro" id="IPR010998">
    <property type="entry name" value="Integrase_recombinase_N"/>
</dbReference>
<dbReference type="AlphaFoldDB" id="R9AZ04"/>
<keyword evidence="2" id="KW-0229">DNA integration</keyword>
<dbReference type="InterPro" id="IPR002104">
    <property type="entry name" value="Integrase_catalytic"/>
</dbReference>
<dbReference type="Gene3D" id="3.30.160.390">
    <property type="entry name" value="Integrase, DNA-binding domain"/>
    <property type="match status" value="1"/>
</dbReference>
<dbReference type="Pfam" id="PF22022">
    <property type="entry name" value="Phage_int_M"/>
    <property type="match status" value="1"/>
</dbReference>
<dbReference type="InterPro" id="IPR053876">
    <property type="entry name" value="Phage_int_M"/>
</dbReference>
<dbReference type="PATRIC" id="fig|1120927.3.peg.2067"/>
<dbReference type="PANTHER" id="PTHR30629">
    <property type="entry name" value="PROPHAGE INTEGRASE"/>
    <property type="match status" value="1"/>
</dbReference>
<dbReference type="EMBL" id="AQFM01000037">
    <property type="protein sequence ID" value="EOR07245.1"/>
    <property type="molecule type" value="Genomic_DNA"/>
</dbReference>
<accession>R9AZ04</accession>
<dbReference type="InterPro" id="IPR011010">
    <property type="entry name" value="DNA_brk_join_enz"/>
</dbReference>
<evidence type="ECO:0000256" key="1">
    <source>
        <dbReference type="ARBA" id="ARBA00008857"/>
    </source>
</evidence>
<evidence type="ECO:0000313" key="9">
    <source>
        <dbReference type="Proteomes" id="UP000016201"/>
    </source>
</evidence>
<evidence type="ECO:0000256" key="2">
    <source>
        <dbReference type="ARBA" id="ARBA00022908"/>
    </source>
</evidence>
<dbReference type="GO" id="GO:0015074">
    <property type="term" value="P:DNA integration"/>
    <property type="evidence" value="ECO:0007669"/>
    <property type="project" value="UniProtKB-KW"/>
</dbReference>
<dbReference type="Gene3D" id="1.10.150.130">
    <property type="match status" value="1"/>
</dbReference>
<dbReference type="PROSITE" id="PS51900">
    <property type="entry name" value="CB"/>
    <property type="match status" value="1"/>
</dbReference>
<evidence type="ECO:0000256" key="5">
    <source>
        <dbReference type="PROSITE-ProRule" id="PRU01248"/>
    </source>
</evidence>
<dbReference type="CDD" id="cd00801">
    <property type="entry name" value="INT_P4_C"/>
    <property type="match status" value="1"/>
</dbReference>
<keyword evidence="9" id="KW-1185">Reference proteome</keyword>
<evidence type="ECO:0000259" key="7">
    <source>
        <dbReference type="PROSITE" id="PS51900"/>
    </source>
</evidence>
<dbReference type="PANTHER" id="PTHR30629:SF2">
    <property type="entry name" value="PROPHAGE INTEGRASE INTS-RELATED"/>
    <property type="match status" value="1"/>
</dbReference>
<proteinExistence type="inferred from homology"/>
<dbReference type="InterPro" id="IPR038488">
    <property type="entry name" value="Integrase_DNA-bd_sf"/>
</dbReference>
<dbReference type="GO" id="GO:0006310">
    <property type="term" value="P:DNA recombination"/>
    <property type="evidence" value="ECO:0007669"/>
    <property type="project" value="UniProtKB-KW"/>
</dbReference>
<feature type="domain" description="Core-binding (CB)" evidence="7">
    <location>
        <begin position="45"/>
        <end position="126"/>
    </location>
</feature>
<dbReference type="SUPFAM" id="SSF56349">
    <property type="entry name" value="DNA breaking-rejoining enzymes"/>
    <property type="match status" value="1"/>
</dbReference>
<dbReference type="Gene3D" id="1.10.443.10">
    <property type="entry name" value="Intergrase catalytic core"/>
    <property type="match status" value="1"/>
</dbReference>
<protein>
    <recommendedName>
        <fullName evidence="10">Tyr recombinase domain-containing protein</fullName>
    </recommendedName>
</protein>
<evidence type="ECO:0000256" key="3">
    <source>
        <dbReference type="ARBA" id="ARBA00023125"/>
    </source>
</evidence>
<dbReference type="eggNOG" id="COG0582">
    <property type="taxonomic scope" value="Bacteria"/>
</dbReference>
<gene>
    <name evidence="8" type="ORF">I593_02132</name>
</gene>
<dbReference type="Pfam" id="PF00589">
    <property type="entry name" value="Phage_integrase"/>
    <property type="match status" value="1"/>
</dbReference>
<evidence type="ECO:0008006" key="10">
    <source>
        <dbReference type="Google" id="ProtNLM"/>
    </source>
</evidence>
<feature type="domain" description="Tyr recombinase" evidence="6">
    <location>
        <begin position="149"/>
        <end position="330"/>
    </location>
</feature>
<dbReference type="InterPro" id="IPR050808">
    <property type="entry name" value="Phage_Integrase"/>
</dbReference>
<dbReference type="GO" id="GO:0003677">
    <property type="term" value="F:DNA binding"/>
    <property type="evidence" value="ECO:0007669"/>
    <property type="project" value="UniProtKB-UniRule"/>
</dbReference>
<organism evidence="8 9">
    <name type="scientific">Acinetobacter tandoii DSM 14970 = CIP 107469</name>
    <dbReference type="NCBI Taxonomy" id="1120927"/>
    <lineage>
        <taxon>Bacteria</taxon>
        <taxon>Pseudomonadati</taxon>
        <taxon>Pseudomonadota</taxon>
        <taxon>Gammaproteobacteria</taxon>
        <taxon>Moraxellales</taxon>
        <taxon>Moraxellaceae</taxon>
        <taxon>Acinetobacter</taxon>
    </lineage>
</organism>
<comment type="similarity">
    <text evidence="1">Belongs to the 'phage' integrase family.</text>
</comment>